<accession>A0ABP0GAN4</accession>
<evidence type="ECO:0000259" key="1">
    <source>
        <dbReference type="Pfam" id="PF07287"/>
    </source>
</evidence>
<evidence type="ECO:0000259" key="2">
    <source>
        <dbReference type="Pfam" id="PF23544"/>
    </source>
</evidence>
<dbReference type="PANTHER" id="PTHR47708:SF2">
    <property type="entry name" value="SI:CH73-132F6.5"/>
    <property type="match status" value="1"/>
</dbReference>
<organism evidence="3 4">
    <name type="scientific">Clavelina lepadiformis</name>
    <name type="common">Light-bulb sea squirt</name>
    <name type="synonym">Ascidia lepadiformis</name>
    <dbReference type="NCBI Taxonomy" id="159417"/>
    <lineage>
        <taxon>Eukaryota</taxon>
        <taxon>Metazoa</taxon>
        <taxon>Chordata</taxon>
        <taxon>Tunicata</taxon>
        <taxon>Ascidiacea</taxon>
        <taxon>Aplousobranchia</taxon>
        <taxon>Clavelinidae</taxon>
        <taxon>Clavelina</taxon>
    </lineage>
</organism>
<dbReference type="Proteomes" id="UP001642483">
    <property type="component" value="Unassembled WGS sequence"/>
</dbReference>
<evidence type="ECO:0000313" key="4">
    <source>
        <dbReference type="Proteomes" id="UP001642483"/>
    </source>
</evidence>
<reference evidence="3 4" key="1">
    <citation type="submission" date="2024-02" db="EMBL/GenBank/DDBJ databases">
        <authorList>
            <person name="Daric V."/>
            <person name="Darras S."/>
        </authorList>
    </citation>
    <scope>NUCLEOTIDE SEQUENCE [LARGE SCALE GENOMIC DNA]</scope>
</reference>
<keyword evidence="4" id="KW-1185">Reference proteome</keyword>
<dbReference type="Pfam" id="PF23544">
    <property type="entry name" value="AtuA_ferredoxin"/>
    <property type="match status" value="1"/>
</dbReference>
<proteinExistence type="predicted"/>
<protein>
    <recommendedName>
        <fullName evidence="5">DUF1446-domain-containing protein</fullName>
    </recommendedName>
</protein>
<name>A0ABP0GAN4_CLALP</name>
<feature type="domain" description="AtuA-like ferredoxin-fold" evidence="2">
    <location>
        <begin position="532"/>
        <end position="634"/>
    </location>
</feature>
<dbReference type="PANTHER" id="PTHR47708">
    <property type="match status" value="1"/>
</dbReference>
<evidence type="ECO:0000313" key="3">
    <source>
        <dbReference type="EMBL" id="CAK8688869.1"/>
    </source>
</evidence>
<dbReference type="InterPro" id="IPR056362">
    <property type="entry name" value="AtuA-like_ferredoxin_dom"/>
</dbReference>
<feature type="domain" description="Acyclic terpene utilisation N-terminal" evidence="1">
    <location>
        <begin position="45"/>
        <end position="493"/>
    </location>
</feature>
<dbReference type="EMBL" id="CAWYQH010000108">
    <property type="protein sequence ID" value="CAK8688869.1"/>
    <property type="molecule type" value="Genomic_DNA"/>
</dbReference>
<dbReference type="Pfam" id="PF07287">
    <property type="entry name" value="AtuA"/>
    <property type="match status" value="1"/>
</dbReference>
<comment type="caution">
    <text evidence="3">The sequence shown here is derived from an EMBL/GenBank/DDBJ whole genome shotgun (WGS) entry which is preliminary data.</text>
</comment>
<sequence>MLNCTASYTKCLILARAACKPISWNQVLPASHRIRYNSSDAKSSIRIGCASGFWGDTSTSTQQLVHQGDIDVLVSDYLSEITMSLLTGAKRKNPTLGYAPDFVSFAIAPQIKEIKKRNIQVLSNAGGTNPEACAKALQEAAKQAGTTLDVAVVSGDDMMPNFPDLLKSGKTEEMYNSQPLPKSVMSMNAYFGAEPIRRALDMGAEVVITGRCVDSALVLAPLMHKFKWTIDDYDRLAAGSLAGHLLECGAQSTGGVFTDWQTVPAWENIGFPIAECYQDGTFCVTKPPNTGGLVTPATVAEQLVYEIGDPSAYILPDVTCDFTNVKMTQHAADSVLVTGAKGYAPTKDFKVCATYLDGFRTTVVFSVGGKRAIAKGRRTAESIIKRVRAMFSHLGLAEFRRVHIQALGDESLFGENARTYGINGDGPRETVVWMAVEHDDKKALEILSREIAAAGTGMAPGLSGIVGGRPKVSPVLKLFSFLHAKQDTPASVTYNDKKVDIQHHVPAGSSETKVQQETSNDHIRSGAHSFILEDLAYTRSGDKGNSANIGVVARDPSYVPYLRKHLTAEAVYSYFKHLFPSDVDGMPVQRFELPGIDGFNFLMKDCLGGGGVASLRTDPQGKALGQMLLDFEIKSVPNLPELTNQSNL</sequence>
<gene>
    <name evidence="3" type="ORF">CVLEPA_LOCUS20830</name>
</gene>
<dbReference type="InterPro" id="IPR010839">
    <property type="entry name" value="AtuA_N"/>
</dbReference>
<evidence type="ECO:0008006" key="5">
    <source>
        <dbReference type="Google" id="ProtNLM"/>
    </source>
</evidence>